<dbReference type="Proteomes" id="UP000625711">
    <property type="component" value="Unassembled WGS sequence"/>
</dbReference>
<comment type="caution">
    <text evidence="2">The sequence shown here is derived from an EMBL/GenBank/DDBJ whole genome shotgun (WGS) entry which is preliminary data.</text>
</comment>
<reference evidence="2" key="1">
    <citation type="submission" date="2020-08" db="EMBL/GenBank/DDBJ databases">
        <title>Genome sequencing and assembly of the red palm weevil Rhynchophorus ferrugineus.</title>
        <authorList>
            <person name="Dias G.B."/>
            <person name="Bergman C.M."/>
            <person name="Manee M."/>
        </authorList>
    </citation>
    <scope>NUCLEOTIDE SEQUENCE</scope>
    <source>
        <strain evidence="2">AA-2017</strain>
        <tissue evidence="2">Whole larva</tissue>
    </source>
</reference>
<dbReference type="AlphaFoldDB" id="A0A834LY77"/>
<dbReference type="EMBL" id="JAACXV010021098">
    <property type="protein sequence ID" value="KAF7263517.1"/>
    <property type="molecule type" value="Genomic_DNA"/>
</dbReference>
<sequence length="34" mass="3969">MDDKVKEKAEENEYRITRNYEWAKLIAAGVVGKI</sequence>
<dbReference type="EMBL" id="JAACXV010021096">
    <property type="protein sequence ID" value="KAF7263518.1"/>
    <property type="molecule type" value="Genomic_DNA"/>
</dbReference>
<gene>
    <name evidence="2" type="ORF">GWI33_002134</name>
    <name evidence="1" type="ORF">GWI33_002136</name>
</gene>
<evidence type="ECO:0000313" key="3">
    <source>
        <dbReference type="Proteomes" id="UP000625711"/>
    </source>
</evidence>
<feature type="non-terminal residue" evidence="2">
    <location>
        <position position="34"/>
    </location>
</feature>
<evidence type="ECO:0000313" key="1">
    <source>
        <dbReference type="EMBL" id="KAF7263517.1"/>
    </source>
</evidence>
<organism evidence="2 3">
    <name type="scientific">Rhynchophorus ferrugineus</name>
    <name type="common">Red palm weevil</name>
    <name type="synonym">Curculio ferrugineus</name>
    <dbReference type="NCBI Taxonomy" id="354439"/>
    <lineage>
        <taxon>Eukaryota</taxon>
        <taxon>Metazoa</taxon>
        <taxon>Ecdysozoa</taxon>
        <taxon>Arthropoda</taxon>
        <taxon>Hexapoda</taxon>
        <taxon>Insecta</taxon>
        <taxon>Pterygota</taxon>
        <taxon>Neoptera</taxon>
        <taxon>Endopterygota</taxon>
        <taxon>Coleoptera</taxon>
        <taxon>Polyphaga</taxon>
        <taxon>Cucujiformia</taxon>
        <taxon>Curculionidae</taxon>
        <taxon>Dryophthorinae</taxon>
        <taxon>Rhynchophorus</taxon>
    </lineage>
</organism>
<protein>
    <submittedName>
        <fullName evidence="2">Uncharacterized protein</fullName>
    </submittedName>
</protein>
<proteinExistence type="predicted"/>
<name>A0A834LY77_RHYFE</name>
<evidence type="ECO:0000313" key="2">
    <source>
        <dbReference type="EMBL" id="KAF7263518.1"/>
    </source>
</evidence>
<accession>A0A834LY77</accession>
<keyword evidence="3" id="KW-1185">Reference proteome</keyword>